<protein>
    <submittedName>
        <fullName evidence="1">Uncharacterized protein</fullName>
    </submittedName>
</protein>
<sequence length="286" mass="31404">MSSTRKIIRSKPVVKKYYEAIPVSQLRVDPNLDAQRMFQPKWANRLAKIWDPEVVGPALVSRRPDGDYLLDGQHSTKVARDIEGPDFLRDCMVYEGLTKKREAKLFLAANRDRRAVKPYENFAVAVTAQEVEAVTINADVESCGLHVSSGTSKNGISAIQALKVVHGMRDPADGLLRKTLTTVLGAWGSDPTSWDGMMLRAVAIVIHRNWDTIDLPSLSLTLKQEPVGVWKDSAIKDTVSGGGSQSRSIPLANNIAYEYTVAFGPKHGPAFGPPKRRKTKTVTVAA</sequence>
<reference evidence="1 2" key="1">
    <citation type="submission" date="2018-01" db="EMBL/GenBank/DDBJ databases">
        <title>Draft genome sequence of Streptomyces sp. 13K301.</title>
        <authorList>
            <person name="Sahin N."/>
            <person name="Saygin H."/>
            <person name="Ay H."/>
        </authorList>
    </citation>
    <scope>NUCLEOTIDE SEQUENCE [LARGE SCALE GENOMIC DNA]</scope>
    <source>
        <strain evidence="1 2">13K301</strain>
    </source>
</reference>
<gene>
    <name evidence="1" type="ORF">C1J00_11050</name>
</gene>
<dbReference type="AlphaFoldDB" id="A0A2N8TSZ4"/>
<organism evidence="1 2">
    <name type="scientific">Streptomyces cahuitamycinicus</name>
    <dbReference type="NCBI Taxonomy" id="2070367"/>
    <lineage>
        <taxon>Bacteria</taxon>
        <taxon>Bacillati</taxon>
        <taxon>Actinomycetota</taxon>
        <taxon>Actinomycetes</taxon>
        <taxon>Kitasatosporales</taxon>
        <taxon>Streptomycetaceae</taxon>
        <taxon>Streptomyces</taxon>
    </lineage>
</organism>
<proteinExistence type="predicted"/>
<evidence type="ECO:0000313" key="2">
    <source>
        <dbReference type="Proteomes" id="UP000235943"/>
    </source>
</evidence>
<dbReference type="Proteomes" id="UP000235943">
    <property type="component" value="Unassembled WGS sequence"/>
</dbReference>
<dbReference type="Pfam" id="PF20188">
    <property type="entry name" value="DUF6551"/>
    <property type="match status" value="1"/>
</dbReference>
<dbReference type="OrthoDB" id="4528944at2"/>
<name>A0A2N8TSZ4_9ACTN</name>
<dbReference type="RefSeq" id="WP_102908861.1">
    <property type="nucleotide sequence ID" value="NZ_POUC01000058.1"/>
</dbReference>
<dbReference type="InterPro" id="IPR046681">
    <property type="entry name" value="DUF6551"/>
</dbReference>
<dbReference type="EMBL" id="POUC01000058">
    <property type="protein sequence ID" value="PNG22147.1"/>
    <property type="molecule type" value="Genomic_DNA"/>
</dbReference>
<accession>A0A2N8TSZ4</accession>
<keyword evidence="2" id="KW-1185">Reference proteome</keyword>
<evidence type="ECO:0000313" key="1">
    <source>
        <dbReference type="EMBL" id="PNG22147.1"/>
    </source>
</evidence>
<comment type="caution">
    <text evidence="1">The sequence shown here is derived from an EMBL/GenBank/DDBJ whole genome shotgun (WGS) entry which is preliminary data.</text>
</comment>